<reference evidence="1" key="1">
    <citation type="submission" date="2018-11" db="EMBL/GenBank/DDBJ databases">
        <title>The sequence and de novo assembly of Larimichthys crocea genome using PacBio and Hi-C technologies.</title>
        <authorList>
            <person name="Xu P."/>
            <person name="Chen B."/>
            <person name="Zhou Z."/>
            <person name="Ke Q."/>
            <person name="Wu Y."/>
            <person name="Bai H."/>
            <person name="Pu F."/>
        </authorList>
    </citation>
    <scope>NUCLEOTIDE SEQUENCE</scope>
    <source>
        <tissue evidence="1">Muscle</tissue>
    </source>
</reference>
<evidence type="ECO:0000313" key="1">
    <source>
        <dbReference type="EMBL" id="TMS17655.1"/>
    </source>
</evidence>
<protein>
    <submittedName>
        <fullName evidence="1">Uncharacterized protein</fullName>
    </submittedName>
</protein>
<proteinExistence type="predicted"/>
<accession>A0ACD3RE17</accession>
<sequence>MDLKDRRHRSLTRGRCSKDSQYNTASLDADECRVPTQKSYSSSETLKAFDHEQRLHYGGCVTDLVHHEADEYSRQGGNFTLAELGVCEPTPPPHPAAVPYCPDLGLLQRGYSLSAGSDADSDPEGPLSPERAIQLWAGRGRVKSRRSSGVSSRENSALTLTDSENDNKSDEESGAANHHSQSTLRPPLPPPHNHHTLSHQSANSLNRNTLRGGRNPIHAPAPGTGDGPTTPESVQLQDSWVLNSNVPLETRHFLFKTSSGTTPLFSSSSPGYPLTSGTVYSPPPRLLPRNTFSRSAFKLKKPSKYCSWKCAAVTAIAAAALLAILLSYFIAINLLGLTWQLKPSDGPVLNNGLGAGLPVKSDVATLPSGGRVSFPLAPGPWAGRNSSIDTGNIEVGRRVTQEVPPGVFWRSLLHLSLPQFLKFNISLGKDALFGVYIRKGLPPSHAQYDYMERLDGKEKWSVVESPRERRSIQTVVLNEAVFVQYLDAGAWHLAFYNDGRERETVSFSTNVMDSVQECPRNCHGNGECNSGVCHCFPGFHGMDCSKAACPVLCSGNGQYDKGSCVCYSGWKGPECDVPVTQCIDPLCSGHGTCTDGNCVCSIGYKGPSCAEVDCLDPTCSNNGICVNGECHCKPGWGGLHCELPRAQCPDQCHGHGAFIPDTGLCSCDPNWMGPDCSMEVCSVDCGTHGVCMGGACRCEEGWTGAGCDQRVCNPLCIKHGTCKDGKCQCHQGWNGEHCTIDGCPNLCNGNGQCTMGQQSWHCECQTGWRGTGCSVAMETSCADNKDNEGDGLTDCMDPDCCIQSPCQNSPLCRGSRDPLQVIQQSPMSQPRVRSFYDRVKMLVGRDSTHILPGENPFNSSLAVSNPGSGVDYRW</sequence>
<dbReference type="Proteomes" id="UP000793456">
    <property type="component" value="Chromosome VII"/>
</dbReference>
<comment type="caution">
    <text evidence="1">The sequence shown here is derived from an EMBL/GenBank/DDBJ whole genome shotgun (WGS) entry which is preliminary data.</text>
</comment>
<gene>
    <name evidence="1" type="ORF">E3U43_001724</name>
</gene>
<evidence type="ECO:0000313" key="2">
    <source>
        <dbReference type="Proteomes" id="UP000793456"/>
    </source>
</evidence>
<dbReference type="EMBL" id="CM011680">
    <property type="protein sequence ID" value="TMS17655.1"/>
    <property type="molecule type" value="Genomic_DNA"/>
</dbReference>
<keyword evidence="2" id="KW-1185">Reference proteome</keyword>
<feature type="non-terminal residue" evidence="1">
    <location>
        <position position="874"/>
    </location>
</feature>
<name>A0ACD3RE17_LARCR</name>
<organism evidence="1 2">
    <name type="scientific">Larimichthys crocea</name>
    <name type="common">Large yellow croaker</name>
    <name type="synonym">Pseudosciaena crocea</name>
    <dbReference type="NCBI Taxonomy" id="215358"/>
    <lineage>
        <taxon>Eukaryota</taxon>
        <taxon>Metazoa</taxon>
        <taxon>Chordata</taxon>
        <taxon>Craniata</taxon>
        <taxon>Vertebrata</taxon>
        <taxon>Euteleostomi</taxon>
        <taxon>Actinopterygii</taxon>
        <taxon>Neopterygii</taxon>
        <taxon>Teleostei</taxon>
        <taxon>Neoteleostei</taxon>
        <taxon>Acanthomorphata</taxon>
        <taxon>Eupercaria</taxon>
        <taxon>Sciaenidae</taxon>
        <taxon>Larimichthys</taxon>
    </lineage>
</organism>